<keyword evidence="1 3" id="KW-0808">Transferase</keyword>
<name>A0ABN0QL02_MYCUL</name>
<feature type="domain" description="Malonyl-CoA:ACP transacylase (MAT)" evidence="2">
    <location>
        <begin position="1"/>
        <end position="146"/>
    </location>
</feature>
<gene>
    <name evidence="3" type="ORF">I551_8217</name>
</gene>
<dbReference type="InterPro" id="IPR001227">
    <property type="entry name" value="Ac_transferase_dom_sf"/>
</dbReference>
<dbReference type="PANTHER" id="PTHR43775:SF51">
    <property type="entry name" value="INACTIVE PHENOLPHTHIOCEROL SYNTHESIS POLYKETIDE SYNTHASE TYPE I PKS1-RELATED"/>
    <property type="match status" value="1"/>
</dbReference>
<comment type="caution">
    <text evidence="3">The sequence shown here is derived from an EMBL/GenBank/DDBJ whole genome shotgun (WGS) entry which is preliminary data.</text>
</comment>
<organism evidence="3 4">
    <name type="scientific">Mycobacterium ulcerans str. Harvey</name>
    <dbReference type="NCBI Taxonomy" id="1299332"/>
    <lineage>
        <taxon>Bacteria</taxon>
        <taxon>Bacillati</taxon>
        <taxon>Actinomycetota</taxon>
        <taxon>Actinomycetes</taxon>
        <taxon>Mycobacteriales</taxon>
        <taxon>Mycobacteriaceae</taxon>
        <taxon>Mycobacterium</taxon>
        <taxon>Mycobacterium ulcerans group</taxon>
    </lineage>
</organism>
<dbReference type="InterPro" id="IPR050091">
    <property type="entry name" value="PKS_NRPS_Biosynth_Enz"/>
</dbReference>
<dbReference type="InterPro" id="IPR016035">
    <property type="entry name" value="Acyl_Trfase/lysoPLipase"/>
</dbReference>
<proteinExistence type="predicted"/>
<dbReference type="Gene3D" id="3.40.366.10">
    <property type="entry name" value="Malonyl-Coenzyme A Acyl Carrier Protein, domain 2"/>
    <property type="match status" value="1"/>
</dbReference>
<dbReference type="Pfam" id="PF00698">
    <property type="entry name" value="Acyl_transf_1"/>
    <property type="match status" value="1"/>
</dbReference>
<evidence type="ECO:0000256" key="1">
    <source>
        <dbReference type="ARBA" id="ARBA00022679"/>
    </source>
</evidence>
<evidence type="ECO:0000313" key="3">
    <source>
        <dbReference type="EMBL" id="EUA85328.1"/>
    </source>
</evidence>
<reference evidence="3 4" key="1">
    <citation type="submission" date="2014-01" db="EMBL/GenBank/DDBJ databases">
        <authorList>
            <person name="Dobos K."/>
            <person name="Lenaerts A."/>
            <person name="Ordway D."/>
            <person name="DeGroote M.A."/>
            <person name="Parker T."/>
            <person name="Sizemore C."/>
            <person name="Tallon L.J."/>
            <person name="Sadzewicz L.K."/>
            <person name="Sengamalay N."/>
            <person name="Fraser C.M."/>
            <person name="Hine E."/>
            <person name="Shefchek K.A."/>
            <person name="Das S.P."/>
            <person name="Tettelin H."/>
        </authorList>
    </citation>
    <scope>NUCLEOTIDE SEQUENCE [LARGE SCALE GENOMIC DNA]</scope>
    <source>
        <strain evidence="3 4">Harvey</strain>
    </source>
</reference>
<dbReference type="EMBL" id="JAOL01000197">
    <property type="protein sequence ID" value="EUA85328.1"/>
    <property type="molecule type" value="Genomic_DNA"/>
</dbReference>
<dbReference type="Proteomes" id="UP000020681">
    <property type="component" value="Unassembled WGS sequence"/>
</dbReference>
<dbReference type="SUPFAM" id="SSF52151">
    <property type="entry name" value="FabD/lysophospholipase-like"/>
    <property type="match status" value="1"/>
</dbReference>
<dbReference type="PANTHER" id="PTHR43775">
    <property type="entry name" value="FATTY ACID SYNTHASE"/>
    <property type="match status" value="1"/>
</dbReference>
<dbReference type="SMART" id="SM00827">
    <property type="entry name" value="PKS_AT"/>
    <property type="match status" value="1"/>
</dbReference>
<protein>
    <submittedName>
        <fullName evidence="3">Acyl transferase domain protein</fullName>
    </submittedName>
</protein>
<dbReference type="GO" id="GO:0016740">
    <property type="term" value="F:transferase activity"/>
    <property type="evidence" value="ECO:0007669"/>
    <property type="project" value="UniProtKB-KW"/>
</dbReference>
<dbReference type="InterPro" id="IPR014043">
    <property type="entry name" value="Acyl_transferase_dom"/>
</dbReference>
<evidence type="ECO:0000259" key="2">
    <source>
        <dbReference type="SMART" id="SM00827"/>
    </source>
</evidence>
<keyword evidence="4" id="KW-1185">Reference proteome</keyword>
<accession>A0ABN0QL02</accession>
<sequence>MQALPAGGAMVAVAASQHEVEPLLVEGVDIAALNAPGSVVISGDQAAVRLIANRLADRGYRAHELAVSHAFHSSLMEPMLEEFARLASEIVVEQPQIPLISNVTGQLANADYGSAGYWVDHIRRPVRFADSVASLEAMGLTASLKSVQPAGWAQLSSNP</sequence>
<evidence type="ECO:0000313" key="4">
    <source>
        <dbReference type="Proteomes" id="UP000020681"/>
    </source>
</evidence>